<dbReference type="Proteomes" id="UP001153331">
    <property type="component" value="Unassembled WGS sequence"/>
</dbReference>
<evidence type="ECO:0000313" key="2">
    <source>
        <dbReference type="Proteomes" id="UP001153331"/>
    </source>
</evidence>
<name>A0ACC2I9P2_9PLEO</name>
<comment type="caution">
    <text evidence="1">The sequence shown here is derived from an EMBL/GenBank/DDBJ whole genome shotgun (WGS) entry which is preliminary data.</text>
</comment>
<protein>
    <submittedName>
        <fullName evidence="1">Uncharacterized protein</fullName>
    </submittedName>
</protein>
<dbReference type="EMBL" id="JAPHNI010000370">
    <property type="protein sequence ID" value="KAJ8111861.1"/>
    <property type="molecule type" value="Genomic_DNA"/>
</dbReference>
<sequence>MAAAEYYSGACMDMVPKHLLAPHMLWRAQTEQTGRREDENSVIQGQIMWLPAFDDLPERAVRRAHGKGAVEEGIYNHPVVVVSRPMDDNKSAHFHLITSLQGKKLDQLYPKSNEFHTSRRSWYLPISPSPDHPDASSKKAKKRFPTLMLADGATLRWDSYVNIRHVYKIDWNLLKPYSNLNNPRTTLFRLDRESTVRMIAKGKILTLYEPSEQLPTLGVQTRRTAPSRLLTSTASRNEQCEYESNSPGSEDESVASPVARQTPSLHEPDPQASSRDGHRTTELSSGQRLDAKSKPSFLGRVLGRFFPRRRKG</sequence>
<keyword evidence="2" id="KW-1185">Reference proteome</keyword>
<reference evidence="1" key="1">
    <citation type="submission" date="2022-11" db="EMBL/GenBank/DDBJ databases">
        <title>Genome Sequence of Boeremia exigua.</title>
        <authorList>
            <person name="Buettner E."/>
        </authorList>
    </citation>
    <scope>NUCLEOTIDE SEQUENCE</scope>
    <source>
        <strain evidence="1">CU02</strain>
    </source>
</reference>
<gene>
    <name evidence="1" type="ORF">OPT61_g5648</name>
</gene>
<accession>A0ACC2I9P2</accession>
<proteinExistence type="predicted"/>
<organism evidence="1 2">
    <name type="scientific">Boeremia exigua</name>
    <dbReference type="NCBI Taxonomy" id="749465"/>
    <lineage>
        <taxon>Eukaryota</taxon>
        <taxon>Fungi</taxon>
        <taxon>Dikarya</taxon>
        <taxon>Ascomycota</taxon>
        <taxon>Pezizomycotina</taxon>
        <taxon>Dothideomycetes</taxon>
        <taxon>Pleosporomycetidae</taxon>
        <taxon>Pleosporales</taxon>
        <taxon>Pleosporineae</taxon>
        <taxon>Didymellaceae</taxon>
        <taxon>Boeremia</taxon>
    </lineage>
</organism>
<evidence type="ECO:0000313" key="1">
    <source>
        <dbReference type="EMBL" id="KAJ8111861.1"/>
    </source>
</evidence>